<protein>
    <recommendedName>
        <fullName evidence="3">Helitron helicase-like domain-containing protein</fullName>
    </recommendedName>
</protein>
<comment type="caution">
    <text evidence="1">The sequence shown here is derived from an EMBL/GenBank/DDBJ whole genome shotgun (WGS) entry which is preliminary data.</text>
</comment>
<evidence type="ECO:0000313" key="2">
    <source>
        <dbReference type="Proteomes" id="UP001515480"/>
    </source>
</evidence>
<name>A0AB34K0S8_PRYPA</name>
<evidence type="ECO:0008006" key="3">
    <source>
        <dbReference type="Google" id="ProtNLM"/>
    </source>
</evidence>
<dbReference type="AlphaFoldDB" id="A0AB34K0S8"/>
<sequence length="343" mass="39118">MVVSDDEQSALRKKHIQGGLHWHVQLYMGPMTRGLDMDRIGVDNLHLIYLNTFKHLFKYTVHESLPDSKKKLVRDYVKAAGFYSYDAAEDTDDPVARWIGREVKRFLHEADVHLPFLLSLSSTETDAGDQGTEQARNVVGEEEMDLTDDEFDPTDAEMANEGTDESLLTQNAARWDRFLEWVRQIETPWDTVDSDEYRKFRAVQWFNSARACSRDLYALKPTMASWVPHIACNIVTRQIVKLGDPSRRSADACESYGAAAKKTIKHLTCRRTITRSFKRGYVEQAFRRLAVRADLIHGEENAPYLKRKDERLLGAGRGSAGRMKVEGPHHSVRCKVEMEAAAA</sequence>
<reference evidence="1 2" key="1">
    <citation type="journal article" date="2024" name="Science">
        <title>Giant polyketide synthase enzymes in the biosynthesis of giant marine polyether toxins.</title>
        <authorList>
            <person name="Fallon T.R."/>
            <person name="Shende V.V."/>
            <person name="Wierzbicki I.H."/>
            <person name="Pendleton A.L."/>
            <person name="Watervoot N.F."/>
            <person name="Auber R.P."/>
            <person name="Gonzalez D.J."/>
            <person name="Wisecaver J.H."/>
            <person name="Moore B.S."/>
        </authorList>
    </citation>
    <scope>NUCLEOTIDE SEQUENCE [LARGE SCALE GENOMIC DNA]</scope>
    <source>
        <strain evidence="1 2">12B1</strain>
    </source>
</reference>
<proteinExistence type="predicted"/>
<organism evidence="1 2">
    <name type="scientific">Prymnesium parvum</name>
    <name type="common">Toxic golden alga</name>
    <dbReference type="NCBI Taxonomy" id="97485"/>
    <lineage>
        <taxon>Eukaryota</taxon>
        <taxon>Haptista</taxon>
        <taxon>Haptophyta</taxon>
        <taxon>Prymnesiophyceae</taxon>
        <taxon>Prymnesiales</taxon>
        <taxon>Prymnesiaceae</taxon>
        <taxon>Prymnesium</taxon>
    </lineage>
</organism>
<dbReference type="EMBL" id="JBGBPQ010000003">
    <property type="protein sequence ID" value="KAL1526456.1"/>
    <property type="molecule type" value="Genomic_DNA"/>
</dbReference>
<gene>
    <name evidence="1" type="ORF">AB1Y20_015167</name>
</gene>
<dbReference type="Proteomes" id="UP001515480">
    <property type="component" value="Unassembled WGS sequence"/>
</dbReference>
<evidence type="ECO:0000313" key="1">
    <source>
        <dbReference type="EMBL" id="KAL1526456.1"/>
    </source>
</evidence>
<keyword evidence="2" id="KW-1185">Reference proteome</keyword>
<accession>A0AB34K0S8</accession>